<reference evidence="6" key="1">
    <citation type="journal article" date="2019" name="Int. J. Syst. Evol. Microbiol.">
        <title>The Global Catalogue of Microorganisms (GCM) 10K type strain sequencing project: providing services to taxonomists for standard genome sequencing and annotation.</title>
        <authorList>
            <consortium name="The Broad Institute Genomics Platform"/>
            <consortium name="The Broad Institute Genome Sequencing Center for Infectious Disease"/>
            <person name="Wu L."/>
            <person name="Ma J."/>
        </authorList>
    </citation>
    <scope>NUCLEOTIDE SEQUENCE [LARGE SCALE GENOMIC DNA]</scope>
    <source>
        <strain evidence="6">CGMCC 4.7204</strain>
    </source>
</reference>
<dbReference type="InterPro" id="IPR009057">
    <property type="entry name" value="Homeodomain-like_sf"/>
</dbReference>
<organism evidence="5 6">
    <name type="scientific">Nocardia rhizosphaerae</name>
    <dbReference type="NCBI Taxonomy" id="1691571"/>
    <lineage>
        <taxon>Bacteria</taxon>
        <taxon>Bacillati</taxon>
        <taxon>Actinomycetota</taxon>
        <taxon>Actinomycetes</taxon>
        <taxon>Mycobacteriales</taxon>
        <taxon>Nocardiaceae</taxon>
        <taxon>Nocardia</taxon>
    </lineage>
</organism>
<dbReference type="InterPro" id="IPR020449">
    <property type="entry name" value="Tscrpt_reg_AraC-type_HTH"/>
</dbReference>
<comment type="caution">
    <text evidence="5">The sequence shown here is derived from an EMBL/GenBank/DDBJ whole genome shotgun (WGS) entry which is preliminary data.</text>
</comment>
<dbReference type="InterPro" id="IPR018060">
    <property type="entry name" value="HTH_AraC"/>
</dbReference>
<keyword evidence="1" id="KW-0805">Transcription regulation</keyword>
<sequence>MTHWDIPRAPVGALLTTRLGAEHGVPVAECLRGTGLSAERLADPGAEISAATELAVITNLLRALDDPPGLGVRAGSLFRLTSFGMWGFALISSPTVGAAIQAGLQFADLTFAFSEVAVRRTGDDLRLALSAPDIGEPLRRFVLERDMAAIATLNRDLLAVPIPIGSVRFGFAAPPPEVLPLYTEIFGLAPEFDADECSVGFDRTHLDAPLPQANEHTAAVALAHCRELLDRRTARGGTAGRVRDILVECLPQPPDAPRLAGMLYISERTLRHRLAKEGTSYRALLDEVRERLAEELLVRNGLPVTEIARRLGYVEVSSFSQAFRRWKGMGPRAYRAGRVAC</sequence>
<dbReference type="SMART" id="SM00342">
    <property type="entry name" value="HTH_ARAC"/>
    <property type="match status" value="1"/>
</dbReference>
<protein>
    <submittedName>
        <fullName evidence="5">AraC family transcriptional regulator</fullName>
    </submittedName>
</protein>
<dbReference type="Gene3D" id="1.10.10.60">
    <property type="entry name" value="Homeodomain-like"/>
    <property type="match status" value="1"/>
</dbReference>
<proteinExistence type="predicted"/>
<evidence type="ECO:0000259" key="4">
    <source>
        <dbReference type="PROSITE" id="PS01124"/>
    </source>
</evidence>
<dbReference type="Pfam" id="PF12833">
    <property type="entry name" value="HTH_18"/>
    <property type="match status" value="1"/>
</dbReference>
<dbReference type="RefSeq" id="WP_378543930.1">
    <property type="nucleotide sequence ID" value="NZ_JBHSBA010000002.1"/>
</dbReference>
<name>A0ABV8KY65_9NOCA</name>
<evidence type="ECO:0000313" key="6">
    <source>
        <dbReference type="Proteomes" id="UP001595767"/>
    </source>
</evidence>
<feature type="domain" description="HTH araC/xylS-type" evidence="4">
    <location>
        <begin position="240"/>
        <end position="337"/>
    </location>
</feature>
<dbReference type="SUPFAM" id="SSF46689">
    <property type="entry name" value="Homeodomain-like"/>
    <property type="match status" value="1"/>
</dbReference>
<dbReference type="Pfam" id="PF12625">
    <property type="entry name" value="Arabinose_bd"/>
    <property type="match status" value="1"/>
</dbReference>
<evidence type="ECO:0000256" key="2">
    <source>
        <dbReference type="ARBA" id="ARBA00023125"/>
    </source>
</evidence>
<keyword evidence="3" id="KW-0804">Transcription</keyword>
<evidence type="ECO:0000313" key="5">
    <source>
        <dbReference type="EMBL" id="MFC4123497.1"/>
    </source>
</evidence>
<gene>
    <name evidence="5" type="ORF">ACFOW8_00995</name>
</gene>
<dbReference type="PANTHER" id="PTHR47894:SF1">
    <property type="entry name" value="HTH-TYPE TRANSCRIPTIONAL REGULATOR VQSM"/>
    <property type="match status" value="1"/>
</dbReference>
<keyword evidence="6" id="KW-1185">Reference proteome</keyword>
<evidence type="ECO:0000256" key="1">
    <source>
        <dbReference type="ARBA" id="ARBA00023015"/>
    </source>
</evidence>
<dbReference type="Proteomes" id="UP001595767">
    <property type="component" value="Unassembled WGS sequence"/>
</dbReference>
<accession>A0ABV8KY65</accession>
<dbReference type="PANTHER" id="PTHR47894">
    <property type="entry name" value="HTH-TYPE TRANSCRIPTIONAL REGULATOR GADX"/>
    <property type="match status" value="1"/>
</dbReference>
<evidence type="ECO:0000256" key="3">
    <source>
        <dbReference type="ARBA" id="ARBA00023163"/>
    </source>
</evidence>
<keyword evidence="2" id="KW-0238">DNA-binding</keyword>
<dbReference type="PRINTS" id="PR00032">
    <property type="entry name" value="HTHARAC"/>
</dbReference>
<dbReference type="EMBL" id="JBHSBA010000002">
    <property type="protein sequence ID" value="MFC4123497.1"/>
    <property type="molecule type" value="Genomic_DNA"/>
</dbReference>
<dbReference type="PROSITE" id="PS01124">
    <property type="entry name" value="HTH_ARAC_FAMILY_2"/>
    <property type="match status" value="1"/>
</dbReference>
<dbReference type="InterPro" id="IPR032687">
    <property type="entry name" value="AraC-type_N"/>
</dbReference>